<evidence type="ECO:0000256" key="1">
    <source>
        <dbReference type="SAM" id="Phobius"/>
    </source>
</evidence>
<gene>
    <name evidence="3" type="ORF">CVLEPA_LOCUS5430</name>
</gene>
<dbReference type="Proteomes" id="UP001642483">
    <property type="component" value="Unassembled WGS sequence"/>
</dbReference>
<comment type="caution">
    <text evidence="3">The sequence shown here is derived from an EMBL/GenBank/DDBJ whole genome shotgun (WGS) entry which is preliminary data.</text>
</comment>
<feature type="transmembrane region" description="Helical" evidence="1">
    <location>
        <begin position="257"/>
        <end position="279"/>
    </location>
</feature>
<keyword evidence="2" id="KW-0732">Signal</keyword>
<keyword evidence="1" id="KW-0812">Transmembrane</keyword>
<feature type="signal peptide" evidence="2">
    <location>
        <begin position="1"/>
        <end position="21"/>
    </location>
</feature>
<keyword evidence="4" id="KW-1185">Reference proteome</keyword>
<sequence length="464" mass="52389">MAFYMHYWLLVLAELATMGQKNFVQSVNFSKSWTWTKWLPCRDEMACRLERYRFCSNDPTGKSCGRVTFKLYYQAIIGCQDKSRCYRWRETSSNSCHSQVCDVSVTNMCTNLHNCYHINHYTCNSKGYIDCTDQWSKWTRTRTCEKKTCSSKTPVETFERRCKISNETSLHCGGIKDHNSLQTQTRPCDTNVTSCDTPAMRSSCKDCSPKKPVNGEVANTSLATIQIQSVQSNTATPTESAVPIAADDDNLEPEDSALGVVVPVVSSAVVLLAVVIFFVKRSFSSGSHIDCSNRSSENMVNYNDMNGLSNEDCKYVRPYTLPCKHQHMLCKQFPINTQMENAYEDLSFYNMDSSFTKTSAGGSTEAVDYTMYSIFIKENKGSRPLPKPVANSSLQEKQSIMRCKSIHNYEDVSQLKERGCQPLTDTCQDSLNNDHVYLAPINHAHVPGKADLPTDKHGYVELEL</sequence>
<name>A0ABP0FAV1_CLALP</name>
<evidence type="ECO:0000256" key="2">
    <source>
        <dbReference type="SAM" id="SignalP"/>
    </source>
</evidence>
<feature type="chain" id="PRO_5046412949" evidence="2">
    <location>
        <begin position="22"/>
        <end position="464"/>
    </location>
</feature>
<evidence type="ECO:0000313" key="3">
    <source>
        <dbReference type="EMBL" id="CAK8675906.1"/>
    </source>
</evidence>
<dbReference type="EMBL" id="CAWYQH010000024">
    <property type="protein sequence ID" value="CAK8675906.1"/>
    <property type="molecule type" value="Genomic_DNA"/>
</dbReference>
<organism evidence="3 4">
    <name type="scientific">Clavelina lepadiformis</name>
    <name type="common">Light-bulb sea squirt</name>
    <name type="synonym">Ascidia lepadiformis</name>
    <dbReference type="NCBI Taxonomy" id="159417"/>
    <lineage>
        <taxon>Eukaryota</taxon>
        <taxon>Metazoa</taxon>
        <taxon>Chordata</taxon>
        <taxon>Tunicata</taxon>
        <taxon>Ascidiacea</taxon>
        <taxon>Aplousobranchia</taxon>
        <taxon>Clavelinidae</taxon>
        <taxon>Clavelina</taxon>
    </lineage>
</organism>
<accession>A0ABP0FAV1</accession>
<protein>
    <submittedName>
        <fullName evidence="3">Uncharacterized protein</fullName>
    </submittedName>
</protein>
<proteinExistence type="predicted"/>
<keyword evidence="1" id="KW-1133">Transmembrane helix</keyword>
<evidence type="ECO:0000313" key="4">
    <source>
        <dbReference type="Proteomes" id="UP001642483"/>
    </source>
</evidence>
<reference evidence="3 4" key="1">
    <citation type="submission" date="2024-02" db="EMBL/GenBank/DDBJ databases">
        <authorList>
            <person name="Daric V."/>
            <person name="Darras S."/>
        </authorList>
    </citation>
    <scope>NUCLEOTIDE SEQUENCE [LARGE SCALE GENOMIC DNA]</scope>
</reference>
<keyword evidence="1" id="KW-0472">Membrane</keyword>